<organism evidence="2 3">
    <name type="scientific">Roseomonas gilardii</name>
    <dbReference type="NCBI Taxonomy" id="257708"/>
    <lineage>
        <taxon>Bacteria</taxon>
        <taxon>Pseudomonadati</taxon>
        <taxon>Pseudomonadota</taxon>
        <taxon>Alphaproteobacteria</taxon>
        <taxon>Acetobacterales</taxon>
        <taxon>Roseomonadaceae</taxon>
        <taxon>Roseomonas</taxon>
    </lineage>
</organism>
<evidence type="ECO:0008006" key="4">
    <source>
        <dbReference type="Google" id="ProtNLM"/>
    </source>
</evidence>
<dbReference type="KEGG" id="rgi:RGI145_23615"/>
<dbReference type="RefSeq" id="WP_075801014.1">
    <property type="nucleotide sequence ID" value="NZ_CP015585.1"/>
</dbReference>
<gene>
    <name evidence="1" type="ORF">RGI145_23590</name>
    <name evidence="2" type="ORF">RGI145_23615</name>
</gene>
<geneLocation type="plasmid" evidence="2 3">
    <name>1</name>
</geneLocation>
<name>A0A1L7ANG1_9PROT</name>
<sequence length="92" mass="10249">MGVVQLPDELQRVIERQVAEGRASSPTAFLEEAVMRLVAETSAEEDEVQRAVHDGVADIEAGRYRTVASLDDERRLHDDMMTRLRSRLPSGG</sequence>
<reference evidence="2 3" key="1">
    <citation type="submission" date="2016-05" db="EMBL/GenBank/DDBJ databases">
        <title>Complete Genome and Methylome Analysis of Psychrotrophic Bacterial Isolates from Antarctic Lake Untersee.</title>
        <authorList>
            <person name="Fomenkov A."/>
            <person name="Akimov V.N."/>
            <person name="Vasilyeva L.V."/>
            <person name="Andersen D."/>
            <person name="Vincze T."/>
            <person name="Roberts R.J."/>
        </authorList>
    </citation>
    <scope>NUCLEOTIDE SEQUENCE [LARGE SCALE GENOMIC DNA]</scope>
    <source>
        <strain evidence="2 3">U14-5</strain>
        <plasmid evidence="2">1</plasmid>
        <plasmid evidence="3">Plasmid 1</plasmid>
    </source>
</reference>
<evidence type="ECO:0000313" key="1">
    <source>
        <dbReference type="EMBL" id="APT60315.1"/>
    </source>
</evidence>
<proteinExistence type="predicted"/>
<dbReference type="Proteomes" id="UP000185494">
    <property type="component" value="Chromosome 1"/>
</dbReference>
<dbReference type="KEGG" id="rgi:RGI145_23590"/>
<dbReference type="AlphaFoldDB" id="A0A1L7ANG1"/>
<protein>
    <recommendedName>
        <fullName evidence="4">CopG family transcriptional regulator</fullName>
    </recommendedName>
</protein>
<dbReference type="EMBL" id="CP015585">
    <property type="protein sequence ID" value="APT60315.1"/>
    <property type="molecule type" value="Genomic_DNA"/>
</dbReference>
<evidence type="ECO:0000313" key="3">
    <source>
        <dbReference type="Proteomes" id="UP000185494"/>
    </source>
</evidence>
<dbReference type="EMBL" id="CP015585">
    <property type="protein sequence ID" value="APT60320.1"/>
    <property type="molecule type" value="Genomic_DNA"/>
</dbReference>
<evidence type="ECO:0000313" key="2">
    <source>
        <dbReference type="EMBL" id="APT60320.1"/>
    </source>
</evidence>
<accession>A0A1L7ANG1</accession>
<keyword evidence="2" id="KW-0614">Plasmid</keyword>